<gene>
    <name evidence="7" type="primary">nusB</name>
    <name evidence="7" type="ORF">DZC72_00245</name>
</gene>
<dbReference type="GO" id="GO:0005829">
    <property type="term" value="C:cytosol"/>
    <property type="evidence" value="ECO:0007669"/>
    <property type="project" value="TreeGrafter"/>
</dbReference>
<evidence type="ECO:0000313" key="8">
    <source>
        <dbReference type="Proteomes" id="UP000286990"/>
    </source>
</evidence>
<dbReference type="Pfam" id="PF01029">
    <property type="entry name" value="NusB"/>
    <property type="match status" value="1"/>
</dbReference>
<accession>A0A426RJG7</accession>
<dbReference type="Gene3D" id="1.10.940.10">
    <property type="entry name" value="NusB-like"/>
    <property type="match status" value="1"/>
</dbReference>
<evidence type="ECO:0000256" key="3">
    <source>
        <dbReference type="ARBA" id="ARBA00022884"/>
    </source>
</evidence>
<comment type="caution">
    <text evidence="7">The sequence shown here is derived from an EMBL/GenBank/DDBJ whole genome shotgun (WGS) entry which is preliminary data.</text>
</comment>
<evidence type="ECO:0000259" key="6">
    <source>
        <dbReference type="Pfam" id="PF01029"/>
    </source>
</evidence>
<dbReference type="GO" id="GO:0006353">
    <property type="term" value="P:DNA-templated transcription termination"/>
    <property type="evidence" value="ECO:0007669"/>
    <property type="project" value="InterPro"/>
</dbReference>
<evidence type="ECO:0000313" key="7">
    <source>
        <dbReference type="EMBL" id="RRQ49102.1"/>
    </source>
</evidence>
<keyword evidence="8" id="KW-1185">Reference proteome</keyword>
<keyword evidence="2" id="KW-0889">Transcription antitermination</keyword>
<dbReference type="InterPro" id="IPR011605">
    <property type="entry name" value="NusB_fam"/>
</dbReference>
<dbReference type="Proteomes" id="UP000286990">
    <property type="component" value="Unassembled WGS sequence"/>
</dbReference>
<proteinExistence type="inferred from homology"/>
<evidence type="ECO:0000256" key="5">
    <source>
        <dbReference type="ARBA" id="ARBA00023163"/>
    </source>
</evidence>
<dbReference type="OrthoDB" id="9787568at2"/>
<organism evidence="7 8">
    <name type="scientific">Maribacter algicola</name>
    <dbReference type="NCBI Taxonomy" id="2498892"/>
    <lineage>
        <taxon>Bacteria</taxon>
        <taxon>Pseudomonadati</taxon>
        <taxon>Bacteroidota</taxon>
        <taxon>Flavobacteriia</taxon>
        <taxon>Flavobacteriales</taxon>
        <taxon>Flavobacteriaceae</taxon>
        <taxon>Maribacter</taxon>
    </lineage>
</organism>
<keyword evidence="5" id="KW-0804">Transcription</keyword>
<feature type="domain" description="NusB/RsmB/TIM44" evidence="6">
    <location>
        <begin position="195"/>
        <end position="300"/>
    </location>
</feature>
<protein>
    <submittedName>
        <fullName evidence="7">Transcription antitermination factor NusB</fullName>
    </submittedName>
</protein>
<keyword evidence="4" id="KW-0805">Transcription regulation</keyword>
<dbReference type="EMBL" id="QUSX01000001">
    <property type="protein sequence ID" value="RRQ49102.1"/>
    <property type="molecule type" value="Genomic_DNA"/>
</dbReference>
<reference evidence="8" key="1">
    <citation type="submission" date="2018-08" db="EMBL/GenBank/DDBJ databases">
        <authorList>
            <person name="Khan S.A."/>
            <person name="J S.E."/>
        </authorList>
    </citation>
    <scope>NUCLEOTIDE SEQUENCE [LARGE SCALE GENOMIC DNA]</scope>
    <source>
        <strain evidence="8">PoM-212</strain>
    </source>
</reference>
<dbReference type="GO" id="GO:0003723">
    <property type="term" value="F:RNA binding"/>
    <property type="evidence" value="ECO:0007669"/>
    <property type="project" value="UniProtKB-KW"/>
</dbReference>
<keyword evidence="3" id="KW-0694">RNA-binding</keyword>
<dbReference type="AlphaFoldDB" id="A0A426RJG7"/>
<dbReference type="PANTHER" id="PTHR11078">
    <property type="entry name" value="N UTILIZATION SUBSTANCE PROTEIN B-RELATED"/>
    <property type="match status" value="1"/>
</dbReference>
<comment type="similarity">
    <text evidence="1">Belongs to the NusB family.</text>
</comment>
<name>A0A426RJG7_9FLAO</name>
<evidence type="ECO:0000256" key="2">
    <source>
        <dbReference type="ARBA" id="ARBA00022814"/>
    </source>
</evidence>
<dbReference type="NCBIfam" id="TIGR01951">
    <property type="entry name" value="nusB"/>
    <property type="match status" value="1"/>
</dbReference>
<reference evidence="8" key="2">
    <citation type="submission" date="2018-12" db="EMBL/GenBank/DDBJ databases">
        <title>Maribacter lutimaris sp. nov., isolated from marine sediment.</title>
        <authorList>
            <person name="Kim K.K."/>
        </authorList>
    </citation>
    <scope>NUCLEOTIDE SEQUENCE [LARGE SCALE GENOMIC DNA]</scope>
    <source>
        <strain evidence="8">PoM-212</strain>
    </source>
</reference>
<evidence type="ECO:0000256" key="1">
    <source>
        <dbReference type="ARBA" id="ARBA00005952"/>
    </source>
</evidence>
<dbReference type="PANTHER" id="PTHR11078:SF3">
    <property type="entry name" value="ANTITERMINATION NUSB DOMAIN-CONTAINING PROTEIN"/>
    <property type="match status" value="1"/>
</dbReference>
<dbReference type="GO" id="GO:0031564">
    <property type="term" value="P:transcription antitermination"/>
    <property type="evidence" value="ECO:0007669"/>
    <property type="project" value="UniProtKB-KW"/>
</dbReference>
<evidence type="ECO:0000256" key="4">
    <source>
        <dbReference type="ARBA" id="ARBA00023015"/>
    </source>
</evidence>
<dbReference type="InterPro" id="IPR006027">
    <property type="entry name" value="NusB_RsmB_TIM44"/>
</dbReference>
<dbReference type="SUPFAM" id="SSF48013">
    <property type="entry name" value="NusB-like"/>
    <property type="match status" value="1"/>
</dbReference>
<dbReference type="InterPro" id="IPR035926">
    <property type="entry name" value="NusB-like_sf"/>
</dbReference>
<dbReference type="RefSeq" id="WP_125220942.1">
    <property type="nucleotide sequence ID" value="NZ_QUSX01000001.1"/>
</dbReference>
<sequence>MLTRRHIRVKVMQCIYALIQSKDDSLQKQEKFLTVSIENTYTLYLLWLSLFSEIQQKAAEQLNLSSKKYLSDDRDTGFPNKSKFVNNRLLVQIQENPLVKEELSKRKLDNWYLNEEYVRMIYKSIVESEIYKEYMANPYDGYEGDKEFIISLFKEVIAPNEKIYDYFEDHKLTWVDDLPIVNTFLVKQFKKVKPNENPKFFLPKLLKDQDDMDFANKLLKKTLLKNEVLEKEIEGKTPNWDKDRIADVDSILLKMAICELLNFPSIPERVTINEYLEIAKEYSTPKSSIFINGILDKLTKEYKREGKLNKVGRGLL</sequence>